<accession>A0A7D9HBP2</accession>
<keyword evidence="2" id="KW-1185">Reference proteome</keyword>
<sequence length="131" mass="14919">MDDSSKPMGHVSRTCNSCGWTETFYTSEKNSYFLHKSKSGICNEVNWLWATPNVSVLCSTMNMPTLVGSKPFREHTKVIRWAATDVVEQTIKDAAQKSTTPRLRTVKTLWKLLFHAMEHGKEGDLPRRTDV</sequence>
<name>A0A7D9HBP2_PARCT</name>
<proteinExistence type="predicted"/>
<gene>
    <name evidence="1" type="ORF">PACLA_8A061840</name>
</gene>
<comment type="caution">
    <text evidence="1">The sequence shown here is derived from an EMBL/GenBank/DDBJ whole genome shotgun (WGS) entry which is preliminary data.</text>
</comment>
<evidence type="ECO:0000313" key="2">
    <source>
        <dbReference type="Proteomes" id="UP001152795"/>
    </source>
</evidence>
<reference evidence="1" key="1">
    <citation type="submission" date="2020-04" db="EMBL/GenBank/DDBJ databases">
        <authorList>
            <person name="Alioto T."/>
            <person name="Alioto T."/>
            <person name="Gomez Garrido J."/>
        </authorList>
    </citation>
    <scope>NUCLEOTIDE SEQUENCE</scope>
    <source>
        <strain evidence="1">A484AB</strain>
    </source>
</reference>
<evidence type="ECO:0000313" key="1">
    <source>
        <dbReference type="EMBL" id="CAB3980666.1"/>
    </source>
</evidence>
<dbReference type="AlphaFoldDB" id="A0A7D9HBP2"/>
<dbReference type="EMBL" id="CACRXK020000311">
    <property type="protein sequence ID" value="CAB3980666.1"/>
    <property type="molecule type" value="Genomic_DNA"/>
</dbReference>
<protein>
    <submittedName>
        <fullName evidence="1">Uncharacterized protein</fullName>
    </submittedName>
</protein>
<dbReference type="Proteomes" id="UP001152795">
    <property type="component" value="Unassembled WGS sequence"/>
</dbReference>
<organism evidence="1 2">
    <name type="scientific">Paramuricea clavata</name>
    <name type="common">Red gorgonian</name>
    <name type="synonym">Violescent sea-whip</name>
    <dbReference type="NCBI Taxonomy" id="317549"/>
    <lineage>
        <taxon>Eukaryota</taxon>
        <taxon>Metazoa</taxon>
        <taxon>Cnidaria</taxon>
        <taxon>Anthozoa</taxon>
        <taxon>Octocorallia</taxon>
        <taxon>Malacalcyonacea</taxon>
        <taxon>Plexauridae</taxon>
        <taxon>Paramuricea</taxon>
    </lineage>
</organism>